<comment type="caution">
    <text evidence="2">The sequence shown here is derived from an EMBL/GenBank/DDBJ whole genome shotgun (WGS) entry which is preliminary data.</text>
</comment>
<feature type="region of interest" description="Disordered" evidence="1">
    <location>
        <begin position="125"/>
        <end position="370"/>
    </location>
</feature>
<feature type="compositionally biased region" description="Polar residues" evidence="1">
    <location>
        <begin position="125"/>
        <end position="135"/>
    </location>
</feature>
<feature type="compositionally biased region" description="Low complexity" evidence="1">
    <location>
        <begin position="245"/>
        <end position="254"/>
    </location>
</feature>
<feature type="compositionally biased region" description="Low complexity" evidence="1">
    <location>
        <begin position="1013"/>
        <end position="1026"/>
    </location>
</feature>
<feature type="compositionally biased region" description="Polar residues" evidence="1">
    <location>
        <begin position="160"/>
        <end position="183"/>
    </location>
</feature>
<feature type="region of interest" description="Disordered" evidence="1">
    <location>
        <begin position="1002"/>
        <end position="1072"/>
    </location>
</feature>
<feature type="region of interest" description="Disordered" evidence="1">
    <location>
        <begin position="700"/>
        <end position="721"/>
    </location>
</feature>
<organism evidence="2 3">
    <name type="scientific">Extremus antarcticus</name>
    <dbReference type="NCBI Taxonomy" id="702011"/>
    <lineage>
        <taxon>Eukaryota</taxon>
        <taxon>Fungi</taxon>
        <taxon>Dikarya</taxon>
        <taxon>Ascomycota</taxon>
        <taxon>Pezizomycotina</taxon>
        <taxon>Dothideomycetes</taxon>
        <taxon>Dothideomycetidae</taxon>
        <taxon>Mycosphaerellales</taxon>
        <taxon>Extremaceae</taxon>
        <taxon>Extremus</taxon>
    </lineage>
</organism>
<feature type="compositionally biased region" description="Polar residues" evidence="1">
    <location>
        <begin position="1"/>
        <end position="11"/>
    </location>
</feature>
<dbReference type="PANTHER" id="PTHR37988:SF1">
    <property type="entry name" value="UPF0592 MEMBRANE PROTEIN C7D4.03C"/>
    <property type="match status" value="1"/>
</dbReference>
<keyword evidence="3" id="KW-1185">Reference proteome</keyword>
<protein>
    <recommendedName>
        <fullName evidence="4">DUF1765-domain-containing protein</fullName>
    </recommendedName>
</protein>
<feature type="region of interest" description="Disordered" evidence="1">
    <location>
        <begin position="70"/>
        <end position="112"/>
    </location>
</feature>
<feature type="compositionally biased region" description="Basic and acidic residues" evidence="1">
    <location>
        <begin position="214"/>
        <end position="229"/>
    </location>
</feature>
<sequence length="1214" mass="135615">MSISEAGTVNGTAVRPVDGRKENGNGPYASMNRRGVPTTALKHAVPRAASYTNVGNAKFADYGNSFLMKESLEEAEEEEGYGRDDDFTDTTPPDTSGVNTPDENYPEMELRAPRLRAIVAELQKSSDVQVQSVPESQEDEKSSITSSLRDHSSSVDSIKTESTVASTVPTTPRARSSIASNFSRKIYRRSWISSAPTTPSRSPSPSKSTPTRYAESDHSPAIAEPERAFTKRRKSFVKRKDSLKASKAQAQSKEQQSEDDRERSISRKNTTIKKKPRPLSNLFKGQMVDENKTPTEPTRGRRLVSSSSVADHDIPATYKPQRPPVPSLPKSFSTDKLPSIRSGMPAQHRAAPMPRLLSPTEKPPGFMQPKKKDELWSTFRMLDGDFTKFASKSLAFKANVVRSSLLPFLRQYATHSSNKTLRPEDLDRRANILNKWWTGLIEMLHGRNNQSISGTDRPAILDGIAGIMERPEWRLSPSPFCPLNQRSKAPPTPRNQSSTSVLSNSSDFLADSVHHNVRNIFIQNLSAQMAFVVDKMSLRNASASLVTFCGKACAYAFVFVPGMADVLGRLWELQMDVLRRVLDGNDIGKFDSLTGVAQGIVSSYPPALQQLGFTSLMKYMRKLRTPPPLPLGTANVQWWGHWLERWSGRESDLFYVFVKYFHILATDFLPTDASKQERMCAPGFLLVHAQVLTNLDATIHRDTSRSTPDPTTSASSPTFDDVLTDPDAVASALPLAPNNATRLMAENRLIMLIRDFLSERAAEHPIARRVFAESFNVLLQTAARGTSMYNHFACYTLLDFLEEALHLLIRFEKMEGSKMSLIDLDFWMLVWRKMIESHNTMTEVRLYAFLYTVWNTVICELGWKHEVCNDLLLDRQIFESRFNHWCPMVRAYFMRLLCWRVGRYDGEPAPGSVTILETFLERLRTTWSYYLFLREQAAQHDMLAPSTSPCNPAPTRRLLIIRTDPQVSTPAAFLSFDGLLAPKTPTDTTSKRMSTMSTISALSTPIPLDPRPDSSMSTLSSFSDLSPEPRGRGIGGFLKHLVSSKSRSKSHGRATPPKPLPTDSMPIPDRRGPGLGITRSATSDLTPASLHASTSHIQLPQPHRTFTFKFSLEYTPHAKPHPPLRLLPPRLPLPAQQLLQTFSTIANANASLSQARRPEGGSVAHARYCGRALAEWAVVVGECQGFFERREREGMERGWVETPGLGVEVFRRPG</sequence>
<dbReference type="AlphaFoldDB" id="A0AAJ0G749"/>
<feature type="region of interest" description="Disordered" evidence="1">
    <location>
        <begin position="481"/>
        <end position="501"/>
    </location>
</feature>
<dbReference type="InterPro" id="IPR013887">
    <property type="entry name" value="UPF0592"/>
</dbReference>
<feature type="compositionally biased region" description="Basic and acidic residues" evidence="1">
    <location>
        <begin position="255"/>
        <end position="265"/>
    </location>
</feature>
<feature type="region of interest" description="Disordered" evidence="1">
    <location>
        <begin position="1"/>
        <end position="35"/>
    </location>
</feature>
<dbReference type="EMBL" id="JAWDJX010000090">
    <property type="protein sequence ID" value="KAK3046497.1"/>
    <property type="molecule type" value="Genomic_DNA"/>
</dbReference>
<proteinExistence type="predicted"/>
<reference evidence="2" key="1">
    <citation type="submission" date="2023-04" db="EMBL/GenBank/DDBJ databases">
        <title>Black Yeasts Isolated from many extreme environments.</title>
        <authorList>
            <person name="Coleine C."/>
            <person name="Stajich J.E."/>
            <person name="Selbmann L."/>
        </authorList>
    </citation>
    <scope>NUCLEOTIDE SEQUENCE</scope>
    <source>
        <strain evidence="2">CCFEE 5312</strain>
    </source>
</reference>
<evidence type="ECO:0000313" key="2">
    <source>
        <dbReference type="EMBL" id="KAK3046497.1"/>
    </source>
</evidence>
<name>A0AAJ0G749_9PEZI</name>
<gene>
    <name evidence="2" type="ORF">LTR09_012023</name>
</gene>
<evidence type="ECO:0008006" key="4">
    <source>
        <dbReference type="Google" id="ProtNLM"/>
    </source>
</evidence>
<dbReference type="Proteomes" id="UP001271007">
    <property type="component" value="Unassembled WGS sequence"/>
</dbReference>
<feature type="compositionally biased region" description="Low complexity" evidence="1">
    <location>
        <begin position="705"/>
        <end position="721"/>
    </location>
</feature>
<evidence type="ECO:0000313" key="3">
    <source>
        <dbReference type="Proteomes" id="UP001271007"/>
    </source>
</evidence>
<evidence type="ECO:0000256" key="1">
    <source>
        <dbReference type="SAM" id="MobiDB-lite"/>
    </source>
</evidence>
<accession>A0AAJ0G749</accession>
<dbReference type="PANTHER" id="PTHR37988">
    <property type="entry name" value="UPF0592 MEMBRANE PROTEIN C7D4.03C"/>
    <property type="match status" value="1"/>
</dbReference>
<dbReference type="Pfam" id="PF08578">
    <property type="entry name" value="DUF1765"/>
    <property type="match status" value="1"/>
</dbReference>
<feature type="compositionally biased region" description="Low complexity" evidence="1">
    <location>
        <begin position="193"/>
        <end position="211"/>
    </location>
</feature>